<gene>
    <name evidence="4" type="ORF">SPOG_02224</name>
</gene>
<comment type="subcellular location">
    <subcellularLocation>
        <location evidence="1">Nucleus</location>
    </subcellularLocation>
</comment>
<dbReference type="GeneID" id="25036548"/>
<dbReference type="InterPro" id="IPR001138">
    <property type="entry name" value="Zn2Cys6_DnaBD"/>
</dbReference>
<dbReference type="OMA" id="YEFHCIL"/>
<evidence type="ECO:0000259" key="3">
    <source>
        <dbReference type="PROSITE" id="PS50048"/>
    </source>
</evidence>
<dbReference type="GO" id="GO:0008270">
    <property type="term" value="F:zinc ion binding"/>
    <property type="evidence" value="ECO:0007669"/>
    <property type="project" value="InterPro"/>
</dbReference>
<accession>S9VYZ4</accession>
<keyword evidence="2" id="KW-0539">Nucleus</keyword>
<dbReference type="PROSITE" id="PS00463">
    <property type="entry name" value="ZN2_CY6_FUNGAL_1"/>
    <property type="match status" value="1"/>
</dbReference>
<organism evidence="4 5">
    <name type="scientific">Schizosaccharomyces cryophilus (strain OY26 / ATCC MYA-4695 / CBS 11777 / NBRC 106824 / NRRL Y48691)</name>
    <name type="common">Fission yeast</name>
    <dbReference type="NCBI Taxonomy" id="653667"/>
    <lineage>
        <taxon>Eukaryota</taxon>
        <taxon>Fungi</taxon>
        <taxon>Dikarya</taxon>
        <taxon>Ascomycota</taxon>
        <taxon>Taphrinomycotina</taxon>
        <taxon>Schizosaccharomycetes</taxon>
        <taxon>Schizosaccharomycetales</taxon>
        <taxon>Schizosaccharomycetaceae</taxon>
        <taxon>Schizosaccharomyces</taxon>
    </lineage>
</organism>
<dbReference type="InterPro" id="IPR036864">
    <property type="entry name" value="Zn2-C6_fun-type_DNA-bd_sf"/>
</dbReference>
<dbReference type="GO" id="GO:0000981">
    <property type="term" value="F:DNA-binding transcription factor activity, RNA polymerase II-specific"/>
    <property type="evidence" value="ECO:0007669"/>
    <property type="project" value="InterPro"/>
</dbReference>
<dbReference type="HOGENOM" id="CLU_037354_0_0_1"/>
<evidence type="ECO:0000313" key="4">
    <source>
        <dbReference type="EMBL" id="EPY51045.1"/>
    </source>
</evidence>
<protein>
    <submittedName>
        <fullName evidence="4">Transcription factor</fullName>
    </submittedName>
</protein>
<dbReference type="Gene3D" id="4.10.240.10">
    <property type="entry name" value="Zn(2)-C6 fungal-type DNA-binding domain"/>
    <property type="match status" value="1"/>
</dbReference>
<reference evidence="4 5" key="1">
    <citation type="journal article" date="2011" name="Science">
        <title>Comparative functional genomics of the fission yeasts.</title>
        <authorList>
            <person name="Rhind N."/>
            <person name="Chen Z."/>
            <person name="Yassour M."/>
            <person name="Thompson D.A."/>
            <person name="Haas B.J."/>
            <person name="Habib N."/>
            <person name="Wapinski I."/>
            <person name="Roy S."/>
            <person name="Lin M.F."/>
            <person name="Heiman D.I."/>
            <person name="Young S.K."/>
            <person name="Furuya K."/>
            <person name="Guo Y."/>
            <person name="Pidoux A."/>
            <person name="Chen H.M."/>
            <person name="Robbertse B."/>
            <person name="Goldberg J.M."/>
            <person name="Aoki K."/>
            <person name="Bayne E.H."/>
            <person name="Berlin A.M."/>
            <person name="Desjardins C.A."/>
            <person name="Dobbs E."/>
            <person name="Dukaj L."/>
            <person name="Fan L."/>
            <person name="FitzGerald M.G."/>
            <person name="French C."/>
            <person name="Gujja S."/>
            <person name="Hansen K."/>
            <person name="Keifenheim D."/>
            <person name="Levin J.Z."/>
            <person name="Mosher R.A."/>
            <person name="Mueller C.A."/>
            <person name="Pfiffner J."/>
            <person name="Priest M."/>
            <person name="Russ C."/>
            <person name="Smialowska A."/>
            <person name="Swoboda P."/>
            <person name="Sykes S.M."/>
            <person name="Vaughn M."/>
            <person name="Vengrova S."/>
            <person name="Yoder R."/>
            <person name="Zeng Q."/>
            <person name="Allshire R."/>
            <person name="Baulcombe D."/>
            <person name="Birren B.W."/>
            <person name="Brown W."/>
            <person name="Ekwall K."/>
            <person name="Kellis M."/>
            <person name="Leatherwood J."/>
            <person name="Levin H."/>
            <person name="Margalit H."/>
            <person name="Martienssen R."/>
            <person name="Nieduszynski C.A."/>
            <person name="Spatafora J.W."/>
            <person name="Friedman N."/>
            <person name="Dalgaard J.Z."/>
            <person name="Baumann P."/>
            <person name="Niki H."/>
            <person name="Regev A."/>
            <person name="Nusbaum C."/>
        </authorList>
    </citation>
    <scope>NUCLEOTIDE SEQUENCE [LARGE SCALE GENOMIC DNA]</scope>
    <source>
        <strain evidence="5">OY26 / ATCC MYA-4695 / CBS 11777 / NBRC 106824 / NRRL Y48691</strain>
    </source>
</reference>
<dbReference type="Pfam" id="PF00172">
    <property type="entry name" value="Zn_clus"/>
    <property type="match status" value="1"/>
</dbReference>
<dbReference type="EMBL" id="KE546991">
    <property type="protein sequence ID" value="EPY51045.1"/>
    <property type="molecule type" value="Genomic_DNA"/>
</dbReference>
<sequence length="555" mass="63914">MPTKVSKPFIKKSQIKACVKCRLRKVKCDRQIPCSRCKESNESCIYGENVVDSQKDDLGTEDREATRKLKDASSLPNHLEIERRKWGFVGWRNLVELTGHKLKGSFLKDVDSLNEYLKKNPSTIKILRDLRKLLPPLEICRCLIQRYFDTLEEVSSIFDEAQIQQYLSDMENSAVIPETILVMFSAIISTVLSFGEAPIEVVNYLTSIGTNRSNFCLEVELKINELLQDEEVDRLWRDTDRIRLHALRAQRNERTEFRKLNNDLCNAVHIACFVNPIFQKMDSDTGSEAKTWLAVCEIDALDCVLKSCPPWIQHDIYGILTPLKSNYSDDSIYEFHCILGKLLKCGLEVYKSIHSSTAVEFIDTIPHFETKLSLILMDIESNSSSAASGAIFRDSFLKVIFWVVRKNLYQYFIAISPVSLSNYEKLIRNLTQTLKQLSRIITNSIKIFEEYGWLNCMLIQVIHTFFLLYLCSDKGFSLQDDFLSSVSTIQGIIKTKQYSGRLWMKLHNLLQALADGVSSHPELEDNAFEQNDETFFDMFSDIFDSNFNFIMPTNL</sequence>
<dbReference type="AlphaFoldDB" id="S9VYZ4"/>
<dbReference type="PROSITE" id="PS50048">
    <property type="entry name" value="ZN2_CY6_FUNGAL_2"/>
    <property type="match status" value="1"/>
</dbReference>
<keyword evidence="5" id="KW-1185">Reference proteome</keyword>
<feature type="domain" description="Zn(2)-C6 fungal-type" evidence="3">
    <location>
        <begin position="17"/>
        <end position="46"/>
    </location>
</feature>
<evidence type="ECO:0000256" key="1">
    <source>
        <dbReference type="ARBA" id="ARBA00004123"/>
    </source>
</evidence>
<evidence type="ECO:0000256" key="2">
    <source>
        <dbReference type="ARBA" id="ARBA00023242"/>
    </source>
</evidence>
<evidence type="ECO:0000313" key="5">
    <source>
        <dbReference type="Proteomes" id="UP000015464"/>
    </source>
</evidence>
<dbReference type="PANTHER" id="PTHR31001:SF88">
    <property type="entry name" value="TRANSCRIPTION FACTOR PDR3"/>
    <property type="match status" value="1"/>
</dbReference>
<dbReference type="OrthoDB" id="2399539at2759"/>
<dbReference type="PANTHER" id="PTHR31001">
    <property type="entry name" value="UNCHARACTERIZED TRANSCRIPTIONAL REGULATORY PROTEIN"/>
    <property type="match status" value="1"/>
</dbReference>
<name>S9VYZ4_SCHCR</name>
<dbReference type="InterPro" id="IPR050613">
    <property type="entry name" value="Sec_Metabolite_Reg"/>
</dbReference>
<dbReference type="SMART" id="SM00066">
    <property type="entry name" value="GAL4"/>
    <property type="match status" value="1"/>
</dbReference>
<dbReference type="STRING" id="653667.S9VYZ4"/>
<dbReference type="eggNOG" id="ENOG502SJDI">
    <property type="taxonomic scope" value="Eukaryota"/>
</dbReference>
<dbReference type="RefSeq" id="XP_013023619.1">
    <property type="nucleotide sequence ID" value="XM_013168165.1"/>
</dbReference>
<dbReference type="SUPFAM" id="SSF57701">
    <property type="entry name" value="Zn2/Cys6 DNA-binding domain"/>
    <property type="match status" value="1"/>
</dbReference>
<dbReference type="GO" id="GO:0005634">
    <property type="term" value="C:nucleus"/>
    <property type="evidence" value="ECO:0007669"/>
    <property type="project" value="UniProtKB-SubCell"/>
</dbReference>
<dbReference type="Proteomes" id="UP000015464">
    <property type="component" value="Unassembled WGS sequence"/>
</dbReference>
<proteinExistence type="predicted"/>
<dbReference type="CDD" id="cd00067">
    <property type="entry name" value="GAL4"/>
    <property type="match status" value="1"/>
</dbReference>